<evidence type="ECO:0000256" key="5">
    <source>
        <dbReference type="ARBA" id="ARBA00022705"/>
    </source>
</evidence>
<keyword evidence="5" id="KW-0235">DNA replication</keyword>
<evidence type="ECO:0000313" key="9">
    <source>
        <dbReference type="EMBL" id="MBM3223059.1"/>
    </source>
</evidence>
<dbReference type="Proteomes" id="UP000712673">
    <property type="component" value="Unassembled WGS sequence"/>
</dbReference>
<dbReference type="Gene3D" id="3.40.50.300">
    <property type="entry name" value="P-loop containing nucleotide triphosphate hydrolases"/>
    <property type="match status" value="1"/>
</dbReference>
<dbReference type="GO" id="GO:0006261">
    <property type="term" value="P:DNA-templated DNA replication"/>
    <property type="evidence" value="ECO:0007669"/>
    <property type="project" value="TreeGrafter"/>
</dbReference>
<feature type="non-terminal residue" evidence="9">
    <location>
        <position position="1"/>
    </location>
</feature>
<comment type="caution">
    <text evidence="9">The sequence shown here is derived from an EMBL/GenBank/DDBJ whole genome shotgun (WGS) entry which is preliminary data.</text>
</comment>
<evidence type="ECO:0000256" key="7">
    <source>
        <dbReference type="ARBA" id="ARBA00049244"/>
    </source>
</evidence>
<reference evidence="9" key="1">
    <citation type="submission" date="2019-03" db="EMBL/GenBank/DDBJ databases">
        <title>Lake Tanganyika Metagenome-Assembled Genomes (MAGs).</title>
        <authorList>
            <person name="Tran P."/>
        </authorList>
    </citation>
    <scope>NUCLEOTIDE SEQUENCE</scope>
    <source>
        <strain evidence="9">K_DeepCast_65m_m2_066</strain>
    </source>
</reference>
<name>A0A937W069_UNCTE</name>
<dbReference type="GO" id="GO:0003887">
    <property type="term" value="F:DNA-directed DNA polymerase activity"/>
    <property type="evidence" value="ECO:0007669"/>
    <property type="project" value="UniProtKB-KW"/>
</dbReference>
<dbReference type="AlphaFoldDB" id="A0A937W069"/>
<protein>
    <recommendedName>
        <fullName evidence="2">DNA polymerase III subunit delta'</fullName>
        <ecNumber evidence="1">2.7.7.7</ecNumber>
    </recommendedName>
</protein>
<evidence type="ECO:0000256" key="6">
    <source>
        <dbReference type="ARBA" id="ARBA00022932"/>
    </source>
</evidence>
<dbReference type="PANTHER" id="PTHR11669">
    <property type="entry name" value="REPLICATION FACTOR C / DNA POLYMERASE III GAMMA-TAU SUBUNIT"/>
    <property type="match status" value="1"/>
</dbReference>
<keyword evidence="3" id="KW-0808">Transferase</keyword>
<evidence type="ECO:0000256" key="1">
    <source>
        <dbReference type="ARBA" id="ARBA00012417"/>
    </source>
</evidence>
<dbReference type="Pfam" id="PF09115">
    <property type="entry name" value="DNApol3-delta_C"/>
    <property type="match status" value="1"/>
</dbReference>
<dbReference type="PANTHER" id="PTHR11669:SF8">
    <property type="entry name" value="DNA POLYMERASE III SUBUNIT DELTA"/>
    <property type="match status" value="1"/>
</dbReference>
<keyword evidence="6" id="KW-0239">DNA-directed DNA polymerase</keyword>
<evidence type="ECO:0000313" key="10">
    <source>
        <dbReference type="Proteomes" id="UP000712673"/>
    </source>
</evidence>
<dbReference type="Pfam" id="PF13177">
    <property type="entry name" value="DNA_pol3_delta2"/>
    <property type="match status" value="1"/>
</dbReference>
<dbReference type="InterPro" id="IPR015199">
    <property type="entry name" value="DNA_pol_III_delta_C"/>
</dbReference>
<organism evidence="9 10">
    <name type="scientific">Tectimicrobiota bacterium</name>
    <dbReference type="NCBI Taxonomy" id="2528274"/>
    <lineage>
        <taxon>Bacteria</taxon>
        <taxon>Pseudomonadati</taxon>
        <taxon>Nitrospinota/Tectimicrobiota group</taxon>
        <taxon>Candidatus Tectimicrobiota</taxon>
    </lineage>
</organism>
<feature type="domain" description="DNA polymerase III delta subunit C-terminal" evidence="8">
    <location>
        <begin position="110"/>
        <end position="225"/>
    </location>
</feature>
<accession>A0A937W069</accession>
<evidence type="ECO:0000256" key="4">
    <source>
        <dbReference type="ARBA" id="ARBA00022695"/>
    </source>
</evidence>
<keyword evidence="4" id="KW-0548">Nucleotidyltransferase</keyword>
<dbReference type="InterPro" id="IPR050238">
    <property type="entry name" value="DNA_Rep/Repair_Clamp_Loader"/>
</dbReference>
<comment type="catalytic activity">
    <reaction evidence="7">
        <text>DNA(n) + a 2'-deoxyribonucleoside 5'-triphosphate = DNA(n+1) + diphosphate</text>
        <dbReference type="Rhea" id="RHEA:22508"/>
        <dbReference type="Rhea" id="RHEA-COMP:17339"/>
        <dbReference type="Rhea" id="RHEA-COMP:17340"/>
        <dbReference type="ChEBI" id="CHEBI:33019"/>
        <dbReference type="ChEBI" id="CHEBI:61560"/>
        <dbReference type="ChEBI" id="CHEBI:173112"/>
        <dbReference type="EC" id="2.7.7.7"/>
    </reaction>
</comment>
<dbReference type="Gene3D" id="1.20.272.10">
    <property type="match status" value="1"/>
</dbReference>
<sequence length="234" mass="25907">RQLGYKPYESQRTTVLVDGCEALTPPAANALLKTLEEPPASALLLLITGKKDALPLTIISRCQQIPFRPLAAAHLQAILTAQGLDQATATIAATLAEGRLDTWKQADIPQALARRRDAYTLLQNRGHVHNTPLFLLARQWANSREQCEEILHWLMLFCRDLVMLKVVSTATLYNHDLQAELAHLASSLTVDGLLDLFSSLGQLQHYLTMNVNPQLTFEQLVIQLQQQLGTAPSS</sequence>
<dbReference type="SUPFAM" id="SSF52540">
    <property type="entry name" value="P-loop containing nucleoside triphosphate hydrolases"/>
    <property type="match status" value="1"/>
</dbReference>
<evidence type="ECO:0000256" key="3">
    <source>
        <dbReference type="ARBA" id="ARBA00022679"/>
    </source>
</evidence>
<evidence type="ECO:0000256" key="2">
    <source>
        <dbReference type="ARBA" id="ARBA00014363"/>
    </source>
</evidence>
<dbReference type="EC" id="2.7.7.7" evidence="1"/>
<dbReference type="InterPro" id="IPR027417">
    <property type="entry name" value="P-loop_NTPase"/>
</dbReference>
<gene>
    <name evidence="9" type="ORF">FJZ47_04550</name>
</gene>
<dbReference type="EMBL" id="VGLS01000090">
    <property type="protein sequence ID" value="MBM3223059.1"/>
    <property type="molecule type" value="Genomic_DNA"/>
</dbReference>
<dbReference type="GO" id="GO:0003677">
    <property type="term" value="F:DNA binding"/>
    <property type="evidence" value="ECO:0007669"/>
    <property type="project" value="InterPro"/>
</dbReference>
<proteinExistence type="predicted"/>
<dbReference type="GO" id="GO:0009360">
    <property type="term" value="C:DNA polymerase III complex"/>
    <property type="evidence" value="ECO:0007669"/>
    <property type="project" value="InterPro"/>
</dbReference>
<evidence type="ECO:0000259" key="8">
    <source>
        <dbReference type="Pfam" id="PF09115"/>
    </source>
</evidence>